<comment type="caution">
    <text evidence="2">The sequence shown here is derived from an EMBL/GenBank/DDBJ whole genome shotgun (WGS) entry which is preliminary data.</text>
</comment>
<evidence type="ECO:0000256" key="1">
    <source>
        <dbReference type="SAM" id="MobiDB-lite"/>
    </source>
</evidence>
<dbReference type="AlphaFoldDB" id="A0A1M2W744"/>
<organism evidence="2 3">
    <name type="scientific">Trametes pubescens</name>
    <name type="common">White-rot fungus</name>
    <dbReference type="NCBI Taxonomy" id="154538"/>
    <lineage>
        <taxon>Eukaryota</taxon>
        <taxon>Fungi</taxon>
        <taxon>Dikarya</taxon>
        <taxon>Basidiomycota</taxon>
        <taxon>Agaricomycotina</taxon>
        <taxon>Agaricomycetes</taxon>
        <taxon>Polyporales</taxon>
        <taxon>Polyporaceae</taxon>
        <taxon>Trametes</taxon>
    </lineage>
</organism>
<keyword evidence="3" id="KW-1185">Reference proteome</keyword>
<feature type="region of interest" description="Disordered" evidence="1">
    <location>
        <begin position="89"/>
        <end position="136"/>
    </location>
</feature>
<accession>A0A1M2W744</accession>
<sequence>MARPQRVVAARAADTRDMLEDANDVSGNGVLCEGLPVRGSAVTPDLVFPSIRPSLSPPRSPPAPPIVERTHASAEIVAPSPVRLTETVERLEQSARTNADSSSTRKGKKRARIATPSPPPSPTPARAPPGAISRSSQTLRQRLVQTHRPYALAPPQWTAPTRTYRHLAPATAAMIAAALLPEELRAACAGIPPVGGANQTQGRTTPAQASKDEHAPRCPTPGTPERAIPVLNRATTGQHLGMGSSPELIFPMDLDL</sequence>
<protein>
    <submittedName>
        <fullName evidence="2">Uncharacterized protein</fullName>
    </submittedName>
</protein>
<feature type="non-terminal residue" evidence="2">
    <location>
        <position position="256"/>
    </location>
</feature>
<dbReference type="Proteomes" id="UP000184267">
    <property type="component" value="Unassembled WGS sequence"/>
</dbReference>
<gene>
    <name evidence="2" type="ORF">TRAPUB_5506</name>
</gene>
<feature type="compositionally biased region" description="Pro residues" evidence="1">
    <location>
        <begin position="116"/>
        <end position="127"/>
    </location>
</feature>
<dbReference type="EMBL" id="MNAD01000145">
    <property type="protein sequence ID" value="OJT15678.1"/>
    <property type="molecule type" value="Genomic_DNA"/>
</dbReference>
<name>A0A1M2W744_TRAPU</name>
<feature type="compositionally biased region" description="Polar residues" evidence="1">
    <location>
        <begin position="94"/>
        <end position="104"/>
    </location>
</feature>
<feature type="compositionally biased region" description="Polar residues" evidence="1">
    <location>
        <begin position="197"/>
        <end position="208"/>
    </location>
</feature>
<reference evidence="2 3" key="1">
    <citation type="submission" date="2016-10" db="EMBL/GenBank/DDBJ databases">
        <title>Genome sequence of the basidiomycete white-rot fungus Trametes pubescens.</title>
        <authorList>
            <person name="Makela M.R."/>
            <person name="Granchi Z."/>
            <person name="Peng M."/>
            <person name="De Vries R.P."/>
            <person name="Grigoriev I."/>
            <person name="Riley R."/>
            <person name="Hilden K."/>
        </authorList>
    </citation>
    <scope>NUCLEOTIDE SEQUENCE [LARGE SCALE GENOMIC DNA]</scope>
    <source>
        <strain evidence="2 3">FBCC735</strain>
    </source>
</reference>
<feature type="region of interest" description="Disordered" evidence="1">
    <location>
        <begin position="195"/>
        <end position="227"/>
    </location>
</feature>
<evidence type="ECO:0000313" key="2">
    <source>
        <dbReference type="EMBL" id="OJT15678.1"/>
    </source>
</evidence>
<evidence type="ECO:0000313" key="3">
    <source>
        <dbReference type="Proteomes" id="UP000184267"/>
    </source>
</evidence>
<proteinExistence type="predicted"/>